<feature type="transmembrane region" description="Helical" evidence="1">
    <location>
        <begin position="551"/>
        <end position="571"/>
    </location>
</feature>
<comment type="caution">
    <text evidence="3">The sequence shown here is derived from an EMBL/GenBank/DDBJ whole genome shotgun (WGS) entry which is preliminary data.</text>
</comment>
<keyword evidence="1" id="KW-0472">Membrane</keyword>
<dbReference type="InterPro" id="IPR002931">
    <property type="entry name" value="Transglutaminase-like"/>
</dbReference>
<evidence type="ECO:0000313" key="3">
    <source>
        <dbReference type="EMBL" id="PKF72578.1"/>
    </source>
</evidence>
<dbReference type="Pfam" id="PF11992">
    <property type="entry name" value="TgpA_N"/>
    <property type="match status" value="1"/>
</dbReference>
<dbReference type="Proteomes" id="UP000242861">
    <property type="component" value="Unassembled WGS sequence"/>
</dbReference>
<evidence type="ECO:0000313" key="4">
    <source>
        <dbReference type="Proteomes" id="UP000242861"/>
    </source>
</evidence>
<feature type="transmembrane region" description="Helical" evidence="1">
    <location>
        <begin position="58"/>
        <end position="74"/>
    </location>
</feature>
<gene>
    <name evidence="3" type="ORF">CW360_02335</name>
</gene>
<dbReference type="SMART" id="SM00460">
    <property type="entry name" value="TGc"/>
    <property type="match status" value="1"/>
</dbReference>
<reference evidence="4" key="1">
    <citation type="submission" date="2017-12" db="EMBL/GenBank/DDBJ databases">
        <authorList>
            <person name="Yu X.-Y."/>
        </authorList>
    </citation>
    <scope>NUCLEOTIDE SEQUENCE [LARGE SCALE GENOMIC DNA]</scope>
    <source>
        <strain evidence="4">ZYSR67-Z</strain>
    </source>
</reference>
<dbReference type="Pfam" id="PF13559">
    <property type="entry name" value="DUF4129"/>
    <property type="match status" value="1"/>
</dbReference>
<dbReference type="PANTHER" id="PTHR42736">
    <property type="entry name" value="PROTEIN-GLUTAMINE GAMMA-GLUTAMYLTRANSFERASE"/>
    <property type="match status" value="1"/>
</dbReference>
<accession>A0A2I0CT98</accession>
<dbReference type="InterPro" id="IPR038765">
    <property type="entry name" value="Papain-like_cys_pep_sf"/>
</dbReference>
<sequence>MSSSPMLTRHALTWLLLAQALAIIPHLLHVPLWILALWLFCLGWRIQIVRMRLPAPKTAAKLLLLLLAGSAVYLSRGSLVGLEAGVVLLVAAFILKLVEMHSRRDGLVLIFLGFFVVLTYYLFDSSLLAALYSLLPISALLTALIALQRPAGTLGARHSLRTASSLLLQALPLMLLMFLLFPRIAPLWSLPVAKERGVTGLAESMSPYDMVELSRSSELAFRVTFEGPLPPREQLYWRGLTLEHFDGRRWSRRDSAFSGQVAPSWQPQGESLSYSVIMQPTGQPWLFSLDTPQHAIPRVDMQQGFYLQRRRPVDQLFSYQLTSWPEAVREAEAAPSNLRASLRLPAQGNPRARAWGNELRARFADDEQLVAYLLEEFNRQPFVYTLRPPSYGEEAVDEFLFDQRRGFCAHYAGAMTLVLRAAGIPARVVAGYQGGEFNPQGSYLQVRQFDAHAWVEYWRPGQGWRSVDPTYQVAPQRIEMSLQDAVAEEGSFLEGELLSPLRYRDRPWLNQLRLHWESINHGWQRWVLGYQEEQQLAFLQRWLGQLDGWRLASWLAGLAVLAMGVLALWLFKPWQQRGTPAQRLLLRYERLLAQHGLPRQPGEGIRAYARRAARKLPEQATAIEAFSRYYEQLQYAERGDLSALRQAYVQLRRRMQRWPWSR</sequence>
<dbReference type="InterPro" id="IPR052901">
    <property type="entry name" value="Bact_TGase-like"/>
</dbReference>
<feature type="transmembrane region" description="Helical" evidence="1">
    <location>
        <begin position="159"/>
        <end position="181"/>
    </location>
</feature>
<evidence type="ECO:0000256" key="1">
    <source>
        <dbReference type="SAM" id="Phobius"/>
    </source>
</evidence>
<dbReference type="Gene3D" id="3.10.620.30">
    <property type="match status" value="1"/>
</dbReference>
<dbReference type="RefSeq" id="WP_101192610.1">
    <property type="nucleotide sequence ID" value="NZ_PIYS01000003.1"/>
</dbReference>
<feature type="domain" description="Transglutaminase-like" evidence="2">
    <location>
        <begin position="400"/>
        <end position="471"/>
    </location>
</feature>
<dbReference type="InterPro" id="IPR021878">
    <property type="entry name" value="TgpA_N"/>
</dbReference>
<dbReference type="InterPro" id="IPR025403">
    <property type="entry name" value="TgpA-like_C"/>
</dbReference>
<name>A0A2I0CT98_9PSED</name>
<dbReference type="SUPFAM" id="SSF54001">
    <property type="entry name" value="Cysteine proteinases"/>
    <property type="match status" value="1"/>
</dbReference>
<proteinExistence type="predicted"/>
<dbReference type="PANTHER" id="PTHR42736:SF1">
    <property type="entry name" value="PROTEIN-GLUTAMINE GAMMA-GLUTAMYLTRANSFERASE"/>
    <property type="match status" value="1"/>
</dbReference>
<feature type="transmembrane region" description="Helical" evidence="1">
    <location>
        <begin position="80"/>
        <end position="98"/>
    </location>
</feature>
<feature type="transmembrane region" description="Helical" evidence="1">
    <location>
        <begin position="129"/>
        <end position="147"/>
    </location>
</feature>
<dbReference type="AlphaFoldDB" id="A0A2I0CT98"/>
<keyword evidence="1" id="KW-0812">Transmembrane</keyword>
<dbReference type="Pfam" id="PF01841">
    <property type="entry name" value="Transglut_core"/>
    <property type="match status" value="1"/>
</dbReference>
<protein>
    <submittedName>
        <fullName evidence="3">DUF3488 domain-containing protein</fullName>
    </submittedName>
</protein>
<evidence type="ECO:0000259" key="2">
    <source>
        <dbReference type="SMART" id="SM00460"/>
    </source>
</evidence>
<keyword evidence="1" id="KW-1133">Transmembrane helix</keyword>
<feature type="transmembrane region" description="Helical" evidence="1">
    <location>
        <begin position="105"/>
        <end position="123"/>
    </location>
</feature>
<organism evidence="3 4">
    <name type="scientific">Pseudomonas fluvialis</name>
    <dbReference type="NCBI Taxonomy" id="1793966"/>
    <lineage>
        <taxon>Bacteria</taxon>
        <taxon>Pseudomonadati</taxon>
        <taxon>Pseudomonadota</taxon>
        <taxon>Gammaproteobacteria</taxon>
        <taxon>Pseudomonadales</taxon>
        <taxon>Pseudomonadaceae</taxon>
        <taxon>Pseudomonas</taxon>
    </lineage>
</organism>
<dbReference type="EMBL" id="PIYS01000003">
    <property type="protein sequence ID" value="PKF72578.1"/>
    <property type="molecule type" value="Genomic_DNA"/>
</dbReference>